<dbReference type="STRING" id="135208.A0A4Y9ZPS0"/>
<accession>A0A4Y9ZPS0</accession>
<organism evidence="1 2">
    <name type="scientific">Hericium alpestre</name>
    <dbReference type="NCBI Taxonomy" id="135208"/>
    <lineage>
        <taxon>Eukaryota</taxon>
        <taxon>Fungi</taxon>
        <taxon>Dikarya</taxon>
        <taxon>Basidiomycota</taxon>
        <taxon>Agaricomycotina</taxon>
        <taxon>Agaricomycetes</taxon>
        <taxon>Russulales</taxon>
        <taxon>Hericiaceae</taxon>
        <taxon>Hericium</taxon>
    </lineage>
</organism>
<dbReference type="Gene3D" id="3.30.360.10">
    <property type="entry name" value="Dihydrodipicolinate Reductase, domain 2"/>
    <property type="match status" value="1"/>
</dbReference>
<protein>
    <submittedName>
        <fullName evidence="1">Uncharacterized protein</fullName>
    </submittedName>
</protein>
<comment type="caution">
    <text evidence="1">The sequence shown here is derived from an EMBL/GenBank/DDBJ whole genome shotgun (WGS) entry which is preliminary data.</text>
</comment>
<dbReference type="EMBL" id="SFCI01001336">
    <property type="protein sequence ID" value="TFY76057.1"/>
    <property type="molecule type" value="Genomic_DNA"/>
</dbReference>
<feature type="non-terminal residue" evidence="1">
    <location>
        <position position="1"/>
    </location>
</feature>
<dbReference type="AlphaFoldDB" id="A0A4Y9ZPS0"/>
<proteinExistence type="predicted"/>
<name>A0A4Y9ZPS0_9AGAM</name>
<dbReference type="Proteomes" id="UP000298061">
    <property type="component" value="Unassembled WGS sequence"/>
</dbReference>
<dbReference type="OrthoDB" id="2129491at2759"/>
<reference evidence="1 2" key="1">
    <citation type="submission" date="2019-02" db="EMBL/GenBank/DDBJ databases">
        <title>Genome sequencing of the rare red list fungi Hericium alpestre (H. flagellum).</title>
        <authorList>
            <person name="Buettner E."/>
            <person name="Kellner H."/>
        </authorList>
    </citation>
    <scope>NUCLEOTIDE SEQUENCE [LARGE SCALE GENOMIC DNA]</scope>
    <source>
        <strain evidence="1 2">DSM 108284</strain>
    </source>
</reference>
<gene>
    <name evidence="1" type="ORF">EWM64_g7954</name>
</gene>
<evidence type="ECO:0000313" key="1">
    <source>
        <dbReference type="EMBL" id="TFY76057.1"/>
    </source>
</evidence>
<evidence type="ECO:0000313" key="2">
    <source>
        <dbReference type="Proteomes" id="UP000298061"/>
    </source>
</evidence>
<keyword evidence="2" id="KW-1185">Reference proteome</keyword>
<sequence>PPYCPRGYTVQYFDKPGSGKIVREETVTLDHPGGGWHFEADEVARCVAVGALESEVWGHDKTALQMFIFDEVRRQGDYKLPEGVEQVV</sequence>